<comment type="caution">
    <text evidence="9">Lacks conserved residue(s) required for the propagation of feature annotation.</text>
</comment>
<evidence type="ECO:0000256" key="2">
    <source>
        <dbReference type="ARBA" id="ARBA00003015"/>
    </source>
</evidence>
<comment type="caution">
    <text evidence="10">The sequence shown here is derived from an EMBL/GenBank/DDBJ whole genome shotgun (WGS) entry which is preliminary data.</text>
</comment>
<evidence type="ECO:0000256" key="8">
    <source>
        <dbReference type="ARBA" id="ARBA00060767"/>
    </source>
</evidence>
<dbReference type="GO" id="GO:0043527">
    <property type="term" value="C:tRNA methyltransferase complex"/>
    <property type="evidence" value="ECO:0007669"/>
    <property type="project" value="TreeGrafter"/>
</dbReference>
<feature type="binding site" evidence="9">
    <location>
        <position position="44"/>
    </location>
    <ligand>
        <name>S-adenosyl-L-methionine</name>
        <dbReference type="ChEBI" id="CHEBI:59789"/>
    </ligand>
</feature>
<dbReference type="GeneID" id="60059315"/>
<dbReference type="RefSeq" id="WP_006783611.1">
    <property type="nucleotide sequence ID" value="NZ_CABJBH010000003.1"/>
</dbReference>
<keyword evidence="6 9" id="KW-0819">tRNA processing</keyword>
<feature type="binding site" evidence="9">
    <location>
        <position position="155"/>
    </location>
    <ligand>
        <name>substrate</name>
    </ligand>
</feature>
<dbReference type="InterPro" id="IPR029063">
    <property type="entry name" value="SAM-dependent_MTases_sf"/>
</dbReference>
<name>A0A173RS47_9FIRM</name>
<feature type="binding site" evidence="9">
    <location>
        <begin position="193"/>
        <end position="196"/>
    </location>
    <ligand>
        <name>substrate</name>
    </ligand>
</feature>
<evidence type="ECO:0000313" key="10">
    <source>
        <dbReference type="EMBL" id="MTK21452.1"/>
    </source>
</evidence>
<dbReference type="EMBL" id="WMQE01000017">
    <property type="protein sequence ID" value="MTK21452.1"/>
    <property type="molecule type" value="Genomic_DNA"/>
</dbReference>
<evidence type="ECO:0000256" key="7">
    <source>
        <dbReference type="ARBA" id="ARBA00060552"/>
    </source>
</evidence>
<keyword evidence="5 9" id="KW-0949">S-adenosyl-L-methionine</keyword>
<dbReference type="SUPFAM" id="SSF53335">
    <property type="entry name" value="S-adenosyl-L-methionine-dependent methyltransferases"/>
    <property type="match status" value="1"/>
</dbReference>
<dbReference type="Gene3D" id="3.40.50.150">
    <property type="entry name" value="Vaccinia Virus protein VP39"/>
    <property type="match status" value="1"/>
</dbReference>
<evidence type="ECO:0000256" key="6">
    <source>
        <dbReference type="ARBA" id="ARBA00022694"/>
    </source>
</evidence>
<dbReference type="AlphaFoldDB" id="A0A173RS47"/>
<dbReference type="NCBIfam" id="TIGR00091">
    <property type="entry name" value="tRNA (guanosine(46)-N7)-methyltransferase TrmB"/>
    <property type="match status" value="1"/>
</dbReference>
<keyword evidence="4 9" id="KW-0808">Transferase</keyword>
<organism evidence="10 11">
    <name type="scientific">Turicibacter sanguinis</name>
    <dbReference type="NCBI Taxonomy" id="154288"/>
    <lineage>
        <taxon>Bacteria</taxon>
        <taxon>Bacillati</taxon>
        <taxon>Bacillota</taxon>
        <taxon>Erysipelotrichia</taxon>
        <taxon>Erysipelotrichales</taxon>
        <taxon>Turicibacteraceae</taxon>
        <taxon>Turicibacter</taxon>
    </lineage>
</organism>
<dbReference type="GO" id="GO:0008176">
    <property type="term" value="F:tRNA (guanine(46)-N7)-methyltransferase activity"/>
    <property type="evidence" value="ECO:0007669"/>
    <property type="project" value="UniProtKB-UniRule"/>
</dbReference>
<feature type="binding site" evidence="9">
    <location>
        <position position="97"/>
    </location>
    <ligand>
        <name>S-adenosyl-L-methionine</name>
        <dbReference type="ChEBI" id="CHEBI:59789"/>
    </ligand>
</feature>
<dbReference type="Pfam" id="PF02390">
    <property type="entry name" value="Methyltransf_4"/>
    <property type="match status" value="1"/>
</dbReference>
<evidence type="ECO:0000313" key="11">
    <source>
        <dbReference type="Proteomes" id="UP000487649"/>
    </source>
</evidence>
<dbReference type="InterPro" id="IPR003358">
    <property type="entry name" value="tRNA_(Gua-N-7)_MeTrfase_Trmb"/>
</dbReference>
<gene>
    <name evidence="9 10" type="primary">trmB</name>
    <name evidence="10" type="ORF">GMA92_08460</name>
</gene>
<feature type="binding site" evidence="9">
    <location>
        <position position="119"/>
    </location>
    <ligand>
        <name>S-adenosyl-L-methionine</name>
        <dbReference type="ChEBI" id="CHEBI:59789"/>
    </ligand>
</feature>
<dbReference type="NCBIfam" id="NF001080">
    <property type="entry name" value="PRK00121.2-2"/>
    <property type="match status" value="1"/>
</dbReference>
<evidence type="ECO:0000256" key="4">
    <source>
        <dbReference type="ARBA" id="ARBA00022679"/>
    </source>
</evidence>
<dbReference type="PROSITE" id="PS51625">
    <property type="entry name" value="SAM_MT_TRMB"/>
    <property type="match status" value="1"/>
</dbReference>
<evidence type="ECO:0000256" key="3">
    <source>
        <dbReference type="ARBA" id="ARBA00022603"/>
    </source>
</evidence>
<comment type="catalytic activity">
    <reaction evidence="1 9">
        <text>guanosine(46) in tRNA + S-adenosyl-L-methionine = N(7)-methylguanosine(46) in tRNA + S-adenosyl-L-homocysteine</text>
        <dbReference type="Rhea" id="RHEA:42708"/>
        <dbReference type="Rhea" id="RHEA-COMP:10188"/>
        <dbReference type="Rhea" id="RHEA-COMP:10189"/>
        <dbReference type="ChEBI" id="CHEBI:57856"/>
        <dbReference type="ChEBI" id="CHEBI:59789"/>
        <dbReference type="ChEBI" id="CHEBI:74269"/>
        <dbReference type="ChEBI" id="CHEBI:74480"/>
        <dbReference type="EC" id="2.1.1.33"/>
    </reaction>
</comment>
<dbReference type="FunFam" id="3.40.50.150:FF:000035">
    <property type="entry name" value="tRNA (guanine-N(7)-)-methyltransferase"/>
    <property type="match status" value="1"/>
</dbReference>
<evidence type="ECO:0000256" key="9">
    <source>
        <dbReference type="HAMAP-Rule" id="MF_01057"/>
    </source>
</evidence>
<protein>
    <recommendedName>
        <fullName evidence="9">tRNA (guanine-N(7)-)-methyltransferase</fullName>
        <ecNumber evidence="9">2.1.1.33</ecNumber>
    </recommendedName>
    <alternativeName>
        <fullName evidence="9">tRNA (guanine(46)-N(7))-methyltransferase</fullName>
    </alternativeName>
    <alternativeName>
        <fullName evidence="9">tRNA(m7G46)-methyltransferase</fullName>
    </alternativeName>
</protein>
<evidence type="ECO:0000256" key="5">
    <source>
        <dbReference type="ARBA" id="ARBA00022691"/>
    </source>
</evidence>
<dbReference type="OrthoDB" id="9802090at2"/>
<dbReference type="EC" id="2.1.1.33" evidence="9"/>
<comment type="pathway">
    <text evidence="7 9">tRNA modification; N(7)-methylguanine-tRNA biosynthesis.</text>
</comment>
<feature type="binding site" evidence="9">
    <location>
        <position position="69"/>
    </location>
    <ligand>
        <name>S-adenosyl-L-methionine</name>
        <dbReference type="ChEBI" id="CHEBI:59789"/>
    </ligand>
</feature>
<comment type="similarity">
    <text evidence="8 9">Belongs to the class I-like SAM-binding methyltransferase superfamily. TrmB family.</text>
</comment>
<comment type="function">
    <text evidence="2 9">Catalyzes the formation of N(7)-methylguanine at position 46 (m7G46) in tRNA.</text>
</comment>
<dbReference type="HAMAP" id="MF_01057">
    <property type="entry name" value="tRNA_methyltr_TrmB"/>
    <property type="match status" value="1"/>
</dbReference>
<dbReference type="Proteomes" id="UP000487649">
    <property type="component" value="Unassembled WGS sequence"/>
</dbReference>
<reference evidence="10 11" key="1">
    <citation type="journal article" date="2019" name="Nat. Med.">
        <title>A library of human gut bacterial isolates paired with longitudinal multiomics data enables mechanistic microbiome research.</title>
        <authorList>
            <person name="Poyet M."/>
            <person name="Groussin M."/>
            <person name="Gibbons S.M."/>
            <person name="Avila-Pacheco J."/>
            <person name="Jiang X."/>
            <person name="Kearney S.M."/>
            <person name="Perrotta A.R."/>
            <person name="Berdy B."/>
            <person name="Zhao S."/>
            <person name="Lieberman T.D."/>
            <person name="Swanson P.K."/>
            <person name="Smith M."/>
            <person name="Roesemann S."/>
            <person name="Alexander J.E."/>
            <person name="Rich S.A."/>
            <person name="Livny J."/>
            <person name="Vlamakis H."/>
            <person name="Clish C."/>
            <person name="Bullock K."/>
            <person name="Deik A."/>
            <person name="Scott J."/>
            <person name="Pierce K.A."/>
            <person name="Xavier R.J."/>
            <person name="Alm E.J."/>
        </authorList>
    </citation>
    <scope>NUCLEOTIDE SEQUENCE [LARGE SCALE GENOMIC DNA]</scope>
    <source>
        <strain evidence="10 11">BIOML-A198</strain>
    </source>
</reference>
<dbReference type="InterPro" id="IPR055361">
    <property type="entry name" value="tRNA_methyltr_TrmB_bact"/>
</dbReference>
<feature type="binding site" evidence="9">
    <location>
        <position position="123"/>
    </location>
    <ligand>
        <name>substrate</name>
    </ligand>
</feature>
<dbReference type="PANTHER" id="PTHR23417:SF14">
    <property type="entry name" value="PENTACOTRIPEPTIDE-REPEAT REGION OF PRORP DOMAIN-CONTAINING PROTEIN"/>
    <property type="match status" value="1"/>
</dbReference>
<sequence length="217" mass="25143">MRLRKVKGAAETIAAHPNIVVQNEKELKGNWQSVFEKEQPLYIEVGMGKGQFVIGMAQKNPHLNFIGIEKFDSVMVRALEKVIEAGELPNLKLLKIDADELTEIFEENEVAGVYLNFSDPWPKPRHAKRRLTHENFLKLYQTIMKEDGAIRFKTDNRLLFEYSLASLSQYGMILQDVALDLHKREDLEWNVMTEYEQKFSAKGQPIYRLEAVFAQEK</sequence>
<proteinExistence type="inferred from homology"/>
<evidence type="ECO:0000256" key="1">
    <source>
        <dbReference type="ARBA" id="ARBA00000142"/>
    </source>
</evidence>
<keyword evidence="3 9" id="KW-0489">Methyltransferase</keyword>
<accession>A0A173RS47</accession>
<dbReference type="PANTHER" id="PTHR23417">
    <property type="entry name" value="3-DEOXY-D-MANNO-OCTULOSONIC-ACID TRANSFERASE/TRNA GUANINE-N 7 - -METHYLTRANSFERASE"/>
    <property type="match status" value="1"/>
</dbReference>